<dbReference type="PANTHER" id="PTHR35908:SF1">
    <property type="entry name" value="CONSERVED PROTEIN"/>
    <property type="match status" value="1"/>
</dbReference>
<dbReference type="Proteomes" id="UP000295302">
    <property type="component" value="Unassembled WGS sequence"/>
</dbReference>
<dbReference type="InterPro" id="IPR041581">
    <property type="entry name" value="Glyoxalase_6"/>
</dbReference>
<name>A0A4R4Y1K4_9ACTN</name>
<proteinExistence type="predicted"/>
<evidence type="ECO:0000313" key="3">
    <source>
        <dbReference type="Proteomes" id="UP000295302"/>
    </source>
</evidence>
<dbReference type="SUPFAM" id="SSF54593">
    <property type="entry name" value="Glyoxalase/Bleomycin resistance protein/Dihydroxybiphenyl dioxygenase"/>
    <property type="match status" value="1"/>
</dbReference>
<dbReference type="Pfam" id="PF18029">
    <property type="entry name" value="Glyoxalase_6"/>
    <property type="match status" value="1"/>
</dbReference>
<protein>
    <submittedName>
        <fullName evidence="2">VOC family protein</fullName>
    </submittedName>
</protein>
<dbReference type="Gene3D" id="3.10.180.10">
    <property type="entry name" value="2,3-Dihydroxybiphenyl 1,2-Dioxygenase, domain 1"/>
    <property type="match status" value="1"/>
</dbReference>
<evidence type="ECO:0000313" key="2">
    <source>
        <dbReference type="EMBL" id="TDD37963.1"/>
    </source>
</evidence>
<organism evidence="2 3">
    <name type="scientific">Nonomuraea terrae</name>
    <dbReference type="NCBI Taxonomy" id="2530383"/>
    <lineage>
        <taxon>Bacteria</taxon>
        <taxon>Bacillati</taxon>
        <taxon>Actinomycetota</taxon>
        <taxon>Actinomycetes</taxon>
        <taxon>Streptosporangiales</taxon>
        <taxon>Streptosporangiaceae</taxon>
        <taxon>Nonomuraea</taxon>
    </lineage>
</organism>
<reference evidence="2 3" key="1">
    <citation type="submission" date="2019-03" db="EMBL/GenBank/DDBJ databases">
        <title>Draft genome sequences of novel Actinobacteria.</title>
        <authorList>
            <person name="Sahin N."/>
            <person name="Ay H."/>
            <person name="Saygin H."/>
        </authorList>
    </citation>
    <scope>NUCLEOTIDE SEQUENCE [LARGE SCALE GENOMIC DNA]</scope>
    <source>
        <strain evidence="2 3">CH32</strain>
    </source>
</reference>
<sequence length="123" mass="13747">MGGTAEFRSVVLDCPDPRGLAEFYSQLLGWPITSAEDDWVVVSDGGPPRRLAFQLAPDHRAPTWPAPERPQQIHLDLKADDMDEAEARALKIGARKHEHQPSEDDSFRVFLDPAGHTFCLCRV</sequence>
<keyword evidence="3" id="KW-1185">Reference proteome</keyword>
<comment type="caution">
    <text evidence="2">The sequence shown here is derived from an EMBL/GenBank/DDBJ whole genome shotgun (WGS) entry which is preliminary data.</text>
</comment>
<dbReference type="PROSITE" id="PS51819">
    <property type="entry name" value="VOC"/>
    <property type="match status" value="1"/>
</dbReference>
<gene>
    <name evidence="2" type="ORF">E1286_36735</name>
</gene>
<dbReference type="CDD" id="cd06587">
    <property type="entry name" value="VOC"/>
    <property type="match status" value="1"/>
</dbReference>
<dbReference type="InterPro" id="IPR029068">
    <property type="entry name" value="Glyas_Bleomycin-R_OHBP_Dase"/>
</dbReference>
<dbReference type="InterPro" id="IPR037523">
    <property type="entry name" value="VOC_core"/>
</dbReference>
<evidence type="ECO:0000259" key="1">
    <source>
        <dbReference type="PROSITE" id="PS51819"/>
    </source>
</evidence>
<feature type="domain" description="VOC" evidence="1">
    <location>
        <begin position="6"/>
        <end position="123"/>
    </location>
</feature>
<dbReference type="EMBL" id="SMKQ01000182">
    <property type="protein sequence ID" value="TDD37963.1"/>
    <property type="molecule type" value="Genomic_DNA"/>
</dbReference>
<dbReference type="AlphaFoldDB" id="A0A4R4Y1K4"/>
<dbReference type="PANTHER" id="PTHR35908">
    <property type="entry name" value="HYPOTHETICAL FUSION PROTEIN"/>
    <property type="match status" value="1"/>
</dbReference>
<accession>A0A4R4Y1K4</accession>
<dbReference type="OrthoDB" id="1645442at2"/>
<dbReference type="RefSeq" id="WP_132620121.1">
    <property type="nucleotide sequence ID" value="NZ_SMKQ01000182.1"/>
</dbReference>